<reference evidence="3 4" key="1">
    <citation type="submission" date="2016-08" db="EMBL/GenBank/DDBJ databases">
        <title>Complete genome sequence of Spiroplasma helicoides TABS-2 (DSM 22551).</title>
        <authorList>
            <person name="Shen W.-Y."/>
            <person name="Lo W.-S."/>
            <person name="Lai Y.-C."/>
            <person name="Kuo C.-H."/>
        </authorList>
    </citation>
    <scope>NUCLEOTIDE SEQUENCE [LARGE SCALE GENOMIC DNA]</scope>
    <source>
        <strain evidence="3 4">TABS-2</strain>
    </source>
</reference>
<evidence type="ECO:0000313" key="4">
    <source>
        <dbReference type="Proteomes" id="UP000094378"/>
    </source>
</evidence>
<proteinExistence type="predicted"/>
<name>A0A1B3SKY4_9MOLU</name>
<keyword evidence="2" id="KW-0472">Membrane</keyword>
<dbReference type="KEGG" id="shj:SHELI_v1c06260"/>
<evidence type="ECO:0000313" key="3">
    <source>
        <dbReference type="EMBL" id="AOG60577.1"/>
    </source>
</evidence>
<evidence type="ECO:0000256" key="2">
    <source>
        <dbReference type="SAM" id="Phobius"/>
    </source>
</evidence>
<dbReference type="STRING" id="216938.SHELI_v1c06260"/>
<dbReference type="AlphaFoldDB" id="A0A1B3SKY4"/>
<keyword evidence="2" id="KW-1133">Transmembrane helix</keyword>
<dbReference type="EMBL" id="CP017015">
    <property type="protein sequence ID" value="AOG60577.1"/>
    <property type="molecule type" value="Genomic_DNA"/>
</dbReference>
<protein>
    <submittedName>
        <fullName evidence="3">Uncharacterized protein</fullName>
    </submittedName>
</protein>
<dbReference type="OrthoDB" id="397686at2"/>
<feature type="transmembrane region" description="Helical" evidence="2">
    <location>
        <begin position="516"/>
        <end position="537"/>
    </location>
</feature>
<dbReference type="RefSeq" id="WP_069116622.1">
    <property type="nucleotide sequence ID" value="NZ_CP017015.1"/>
</dbReference>
<keyword evidence="2" id="KW-0812">Transmembrane</keyword>
<dbReference type="Proteomes" id="UP000094378">
    <property type="component" value="Chromosome"/>
</dbReference>
<evidence type="ECO:0000256" key="1">
    <source>
        <dbReference type="SAM" id="MobiDB-lite"/>
    </source>
</evidence>
<organism evidence="3 4">
    <name type="scientific">Spiroplasma helicoides</name>
    <dbReference type="NCBI Taxonomy" id="216938"/>
    <lineage>
        <taxon>Bacteria</taxon>
        <taxon>Bacillati</taxon>
        <taxon>Mycoplasmatota</taxon>
        <taxon>Mollicutes</taxon>
        <taxon>Entomoplasmatales</taxon>
        <taxon>Spiroplasmataceae</taxon>
        <taxon>Spiroplasma</taxon>
    </lineage>
</organism>
<feature type="region of interest" description="Disordered" evidence="1">
    <location>
        <begin position="482"/>
        <end position="508"/>
    </location>
</feature>
<gene>
    <name evidence="3" type="ORF">SHELI_v1c06260</name>
</gene>
<keyword evidence="4" id="KW-1185">Reference proteome</keyword>
<sequence>MILWVSKFFISFSLTFSSYSQVFLVTKNCIYQSSRNDLKNISTKQESYNYKDLLINEYDLSGNISVNKFMFYGRILKYYYANSVTDISAKSLNTFNSWINSITNDQNNYISSHVIQNYIASTFNISVYGSTNDREFFAEAFAKWLLTPDAIKNKSWEVTNNFFLNVMPKLIDNGGMLVDKQNDIKQNVLSSISTKYNLELSDKTSDLNLGYENLNYVGWQTSTYYQNASTRILSDCNLSKNNLNGSISLILNKWMNDSFTKASESSLTEFKNFNTSFFKDYNDLNEKLKDSIKDANQNSMIWLSSLFSAIEAKYTRGFSKNVDYIGSWTSDTTYRLKAVVLKLYNYLYSIIKNESWVYKVIYALIISPDYPLESDDGKNLEGVLGYTLTEGQSNPNTINNSYIVITGRSLLYKDYNSQYTVGWFSSPEMFNTIVHEMGHALDAFGGRINSYRNKDDTQYYLYNSLYKGKYFEDKNPSFIDDKNVSSGTETGVPPKSSNDTDKTSNDSSSETNHLNALIYISIGISIILSVLVVWFIVRNIQKKKRV</sequence>
<accession>A0A1B3SKY4</accession>